<reference evidence="2 3" key="1">
    <citation type="submission" date="2014-08" db="EMBL/GenBank/DDBJ databases">
        <title>Genomic and Phenotypic Diversity of Colwellia psychrerythraea strains from Disparate Marine Basins.</title>
        <authorList>
            <person name="Techtmann S.M."/>
            <person name="Stelling S.C."/>
            <person name="Utturkar S.M."/>
            <person name="Alshibli N."/>
            <person name="Harris A."/>
            <person name="Brown S.D."/>
            <person name="Hazen T.C."/>
        </authorList>
    </citation>
    <scope>NUCLEOTIDE SEQUENCE [LARGE SCALE GENOMIC DNA]</scope>
    <source>
        <strain evidence="2 3">GAB14E</strain>
    </source>
</reference>
<gene>
    <name evidence="2" type="ORF">GAB14E_0542</name>
</gene>
<accession>A0A099KMI7</accession>
<dbReference type="RefSeq" id="WP_052093840.1">
    <property type="nucleotide sequence ID" value="NZ_JQEC01000044.1"/>
</dbReference>
<proteinExistence type="predicted"/>
<dbReference type="GO" id="GO:0015562">
    <property type="term" value="F:efflux transmembrane transporter activity"/>
    <property type="evidence" value="ECO:0007669"/>
    <property type="project" value="InterPro"/>
</dbReference>
<dbReference type="SUPFAM" id="SSF56954">
    <property type="entry name" value="Outer membrane efflux proteins (OEP)"/>
    <property type="match status" value="1"/>
</dbReference>
<evidence type="ECO:0000313" key="3">
    <source>
        <dbReference type="Proteomes" id="UP000029868"/>
    </source>
</evidence>
<sequence>MILDKLRHTKKNLVASAITLSLLLAFSQTSHSANHERVWSFTSAVKTAQINDPWLTGNKHQQQAVEALSHAAGTMSDPKMSISLANLPTDGFDFSQEGMTQLKVGITQMFPRGDTLAIKNQQLRIESEAYPFQRADREAKVAVTVGSLWLDAYRVQQSIALIEKNRSLFEQLADVAQASYSSTLGKTRQQDIVRAQLELTRLDDRLDILAQQQNAYLGMLSQWLSTAFTVNNKQDAISQLHNMQLAKELPQLDLFNNKLVYSKTWLSVEVLAKHFANHPAVFAIDKKISATKTGINLAEQQFQPEWGVNASYGYRDDDPMGNSRADFFSVGVTFDLPLFTENRQDMAVKSAISKTEAVKTEKILLLRQLLGAYSSAKGRLLRLEERKSLYKMRLLPQVHDQAEASLTAYTNDDGDFAEVVRSRIAVLNAQIDDLVIQVAEQKIILELNYLFVGSLSTTNRIAGEK</sequence>
<dbReference type="Gene3D" id="1.20.1600.10">
    <property type="entry name" value="Outer membrane efflux proteins (OEP)"/>
    <property type="match status" value="1"/>
</dbReference>
<dbReference type="EMBL" id="JQEC01000044">
    <property type="protein sequence ID" value="KGJ90878.1"/>
    <property type="molecule type" value="Genomic_DNA"/>
</dbReference>
<dbReference type="PANTHER" id="PTHR30203:SF24">
    <property type="entry name" value="BLR4935 PROTEIN"/>
    <property type="match status" value="1"/>
</dbReference>
<keyword evidence="1" id="KW-0732">Signal</keyword>
<feature type="chain" id="PRO_5001957426" evidence="1">
    <location>
        <begin position="33"/>
        <end position="465"/>
    </location>
</feature>
<evidence type="ECO:0000313" key="2">
    <source>
        <dbReference type="EMBL" id="KGJ90878.1"/>
    </source>
</evidence>
<dbReference type="OrthoDB" id="5607838at2"/>
<dbReference type="PANTHER" id="PTHR30203">
    <property type="entry name" value="OUTER MEMBRANE CATION EFFLUX PROTEIN"/>
    <property type="match status" value="1"/>
</dbReference>
<dbReference type="Proteomes" id="UP000029868">
    <property type="component" value="Unassembled WGS sequence"/>
</dbReference>
<comment type="caution">
    <text evidence="2">The sequence shown here is derived from an EMBL/GenBank/DDBJ whole genome shotgun (WGS) entry which is preliminary data.</text>
</comment>
<organism evidence="2 3">
    <name type="scientific">Colwellia psychrerythraea</name>
    <name type="common">Vibrio psychroerythus</name>
    <dbReference type="NCBI Taxonomy" id="28229"/>
    <lineage>
        <taxon>Bacteria</taxon>
        <taxon>Pseudomonadati</taxon>
        <taxon>Pseudomonadota</taxon>
        <taxon>Gammaproteobacteria</taxon>
        <taxon>Alteromonadales</taxon>
        <taxon>Colwelliaceae</taxon>
        <taxon>Colwellia</taxon>
    </lineage>
</organism>
<dbReference type="AlphaFoldDB" id="A0A099KMI7"/>
<feature type="signal peptide" evidence="1">
    <location>
        <begin position="1"/>
        <end position="32"/>
    </location>
</feature>
<protein>
    <submittedName>
        <fullName evidence="2">Outer membrane efflux protein</fullName>
    </submittedName>
</protein>
<evidence type="ECO:0000256" key="1">
    <source>
        <dbReference type="SAM" id="SignalP"/>
    </source>
</evidence>
<name>A0A099KMI7_COLPS</name>
<dbReference type="PATRIC" id="fig|28229.3.peg.3202"/>
<dbReference type="InterPro" id="IPR010131">
    <property type="entry name" value="MdtP/NodT-like"/>
</dbReference>